<dbReference type="GO" id="GO:0016491">
    <property type="term" value="F:oxidoreductase activity"/>
    <property type="evidence" value="ECO:0007669"/>
    <property type="project" value="UniProtKB-KW"/>
</dbReference>
<proteinExistence type="inferred from homology"/>
<dbReference type="InterPro" id="IPR036291">
    <property type="entry name" value="NAD(P)-bd_dom_sf"/>
</dbReference>
<keyword evidence="2" id="KW-0560">Oxidoreductase</keyword>
<sequence length="198" mass="21577">MKSSFDGKTALVTGASRGIGRDIALEFARRGADVAFNYIRSHKEADQTQLEIEKMGVRCLKIKAHLGDSAKIKEMFDVVEAKFSRIDILVNNAASGVQRSADELKENHWEWAFDINAKAPWLCSIEAARLMTEGGSIVNITSLGSQRVLPEYFSVGVSKAALEALTRYLAVELAPKGISVNAVSGGYVETDALKHFNA</sequence>
<dbReference type="Pfam" id="PF13561">
    <property type="entry name" value="adh_short_C2"/>
    <property type="match status" value="1"/>
</dbReference>
<organism evidence="3">
    <name type="scientific">marine metagenome</name>
    <dbReference type="NCBI Taxonomy" id="408172"/>
    <lineage>
        <taxon>unclassified sequences</taxon>
        <taxon>metagenomes</taxon>
        <taxon>ecological metagenomes</taxon>
    </lineage>
</organism>
<evidence type="ECO:0000256" key="2">
    <source>
        <dbReference type="ARBA" id="ARBA00023002"/>
    </source>
</evidence>
<dbReference type="Gene3D" id="3.40.50.720">
    <property type="entry name" value="NAD(P)-binding Rossmann-like Domain"/>
    <property type="match status" value="1"/>
</dbReference>
<accession>A0A382ML87</accession>
<name>A0A382ML87_9ZZZZ</name>
<dbReference type="EMBL" id="UINC01094273">
    <property type="protein sequence ID" value="SVC49380.1"/>
    <property type="molecule type" value="Genomic_DNA"/>
</dbReference>
<dbReference type="PANTHER" id="PTHR43639">
    <property type="entry name" value="OXIDOREDUCTASE, SHORT-CHAIN DEHYDROGENASE/REDUCTASE FAMILY (AFU_ORTHOLOGUE AFUA_5G02870)"/>
    <property type="match status" value="1"/>
</dbReference>
<comment type="similarity">
    <text evidence="1">Belongs to the short-chain dehydrogenases/reductases (SDR) family.</text>
</comment>
<dbReference type="SUPFAM" id="SSF51735">
    <property type="entry name" value="NAD(P)-binding Rossmann-fold domains"/>
    <property type="match status" value="1"/>
</dbReference>
<evidence type="ECO:0000256" key="1">
    <source>
        <dbReference type="ARBA" id="ARBA00006484"/>
    </source>
</evidence>
<dbReference type="AlphaFoldDB" id="A0A382ML87"/>
<protein>
    <recommendedName>
        <fullName evidence="4">Enoyl-[acyl-carrier-protein] reductase FabL</fullName>
    </recommendedName>
</protein>
<evidence type="ECO:0000313" key="3">
    <source>
        <dbReference type="EMBL" id="SVC49380.1"/>
    </source>
</evidence>
<dbReference type="PANTHER" id="PTHR43639:SF1">
    <property type="entry name" value="SHORT-CHAIN DEHYDROGENASE_REDUCTASE FAMILY PROTEIN"/>
    <property type="match status" value="1"/>
</dbReference>
<gene>
    <name evidence="3" type="ORF">METZ01_LOCUS302234</name>
</gene>
<dbReference type="InterPro" id="IPR002347">
    <property type="entry name" value="SDR_fam"/>
</dbReference>
<feature type="non-terminal residue" evidence="3">
    <location>
        <position position="198"/>
    </location>
</feature>
<dbReference type="PRINTS" id="PR00081">
    <property type="entry name" value="GDHRDH"/>
</dbReference>
<reference evidence="3" key="1">
    <citation type="submission" date="2018-05" db="EMBL/GenBank/DDBJ databases">
        <authorList>
            <person name="Lanie J.A."/>
            <person name="Ng W.-L."/>
            <person name="Kazmierczak K.M."/>
            <person name="Andrzejewski T.M."/>
            <person name="Davidsen T.M."/>
            <person name="Wayne K.J."/>
            <person name="Tettelin H."/>
            <person name="Glass J.I."/>
            <person name="Rusch D."/>
            <person name="Podicherti R."/>
            <person name="Tsui H.-C.T."/>
            <person name="Winkler M.E."/>
        </authorList>
    </citation>
    <scope>NUCLEOTIDE SEQUENCE</scope>
</reference>
<evidence type="ECO:0008006" key="4">
    <source>
        <dbReference type="Google" id="ProtNLM"/>
    </source>
</evidence>
<dbReference type="PRINTS" id="PR00080">
    <property type="entry name" value="SDRFAMILY"/>
</dbReference>